<dbReference type="InterPro" id="IPR036188">
    <property type="entry name" value="FAD/NAD-bd_sf"/>
</dbReference>
<keyword evidence="3" id="KW-0285">Flavoprotein</keyword>
<accession>A0ABW1EG80</accession>
<protein>
    <submittedName>
        <fullName evidence="8">GMC oxidoreductase</fullName>
    </submittedName>
</protein>
<dbReference type="InterPro" id="IPR007867">
    <property type="entry name" value="GMC_OxRtase_C"/>
</dbReference>
<dbReference type="InterPro" id="IPR000172">
    <property type="entry name" value="GMC_OxRdtase_N"/>
</dbReference>
<comment type="caution">
    <text evidence="8">The sequence shown here is derived from an EMBL/GenBank/DDBJ whole genome shotgun (WGS) entry which is preliminary data.</text>
</comment>
<evidence type="ECO:0000259" key="7">
    <source>
        <dbReference type="Pfam" id="PF05199"/>
    </source>
</evidence>
<dbReference type="PANTHER" id="PTHR42784">
    <property type="entry name" value="PYRANOSE 2-OXIDASE"/>
    <property type="match status" value="1"/>
</dbReference>
<evidence type="ECO:0000256" key="5">
    <source>
        <dbReference type="ARBA" id="ARBA00023002"/>
    </source>
</evidence>
<dbReference type="PANTHER" id="PTHR42784:SF1">
    <property type="entry name" value="PYRANOSE 2-OXIDASE"/>
    <property type="match status" value="1"/>
</dbReference>
<keyword evidence="9" id="KW-1185">Reference proteome</keyword>
<evidence type="ECO:0000256" key="3">
    <source>
        <dbReference type="ARBA" id="ARBA00022630"/>
    </source>
</evidence>
<organism evidence="8 9">
    <name type="scientific">Acidicapsa dinghuensis</name>
    <dbReference type="NCBI Taxonomy" id="2218256"/>
    <lineage>
        <taxon>Bacteria</taxon>
        <taxon>Pseudomonadati</taxon>
        <taxon>Acidobacteriota</taxon>
        <taxon>Terriglobia</taxon>
        <taxon>Terriglobales</taxon>
        <taxon>Acidobacteriaceae</taxon>
        <taxon>Acidicapsa</taxon>
    </lineage>
</organism>
<evidence type="ECO:0000256" key="4">
    <source>
        <dbReference type="ARBA" id="ARBA00022827"/>
    </source>
</evidence>
<dbReference type="Gene3D" id="3.50.50.60">
    <property type="entry name" value="FAD/NAD(P)-binding domain"/>
    <property type="match status" value="2"/>
</dbReference>
<dbReference type="RefSeq" id="WP_263336782.1">
    <property type="nucleotide sequence ID" value="NZ_JAGSYH010000003.1"/>
</dbReference>
<dbReference type="SUPFAM" id="SSF54373">
    <property type="entry name" value="FAD-linked reductases, C-terminal domain"/>
    <property type="match status" value="1"/>
</dbReference>
<comment type="cofactor">
    <cofactor evidence="1">
        <name>FAD</name>
        <dbReference type="ChEBI" id="CHEBI:57692"/>
    </cofactor>
</comment>
<comment type="similarity">
    <text evidence="2">Belongs to the GMC oxidoreductase family.</text>
</comment>
<feature type="domain" description="Glucose-methanol-choline oxidoreductase N-terminal" evidence="6">
    <location>
        <begin position="23"/>
        <end position="336"/>
    </location>
</feature>
<feature type="domain" description="Glucose-methanol-choline oxidoreductase C-terminal" evidence="7">
    <location>
        <begin position="426"/>
        <end position="545"/>
    </location>
</feature>
<evidence type="ECO:0000313" key="8">
    <source>
        <dbReference type="EMBL" id="MFC5862832.1"/>
    </source>
</evidence>
<evidence type="ECO:0000256" key="1">
    <source>
        <dbReference type="ARBA" id="ARBA00001974"/>
    </source>
</evidence>
<evidence type="ECO:0000259" key="6">
    <source>
        <dbReference type="Pfam" id="PF00732"/>
    </source>
</evidence>
<evidence type="ECO:0000256" key="2">
    <source>
        <dbReference type="ARBA" id="ARBA00010790"/>
    </source>
</evidence>
<dbReference type="InterPro" id="IPR051473">
    <property type="entry name" value="P2Ox-like"/>
</dbReference>
<gene>
    <name evidence="8" type="ORF">ACFPT7_11060</name>
</gene>
<dbReference type="EMBL" id="JBHSPH010000002">
    <property type="protein sequence ID" value="MFC5862832.1"/>
    <property type="molecule type" value="Genomic_DNA"/>
</dbReference>
<dbReference type="Pfam" id="PF00732">
    <property type="entry name" value="GMC_oxred_N"/>
    <property type="match status" value="1"/>
</dbReference>
<dbReference type="Pfam" id="PF05199">
    <property type="entry name" value="GMC_oxred_C"/>
    <property type="match status" value="1"/>
</dbReference>
<sequence>MNVIGTANKYDAIVIGSGISGGWAAKELTEKGMQTLVLEAGQTIVPERDYVEHVPVWDVKFRGLRDRKYEEVYQPIQRHIGDEWNSKFFVNDLENPYTTPPDQPYLFLRGRHVGGRSIMWGRQSYRWGDVNFESNADDGHGSDWPIRYKDIEPWYDYVENFIGVSGQTEGLPQLPDGKFLPPMEMNCAEIAVKEAMKEKFPDRCLTIGRTAILTVPHNGRGACHYCGPCSRGCITRSYFSSLNSTLPAAEATGKMTLRPFSVVHSLVFDSATRRITGVRVIDAQTKETMEFHAKVVFLNASTLESARILLNSATTEFPNGLANSSGELGHNLMDHIMHGGASGIIPGHEDRVQLGNRPNGIYVPRFRNMHDKHPDFVRGYGFQGGGGREDWRRGTDMAGFGADFKHQLRNPGPWRFTFAGFGECLPNHDNHMELNKDKVDAWGIPTIKVSHKWRENELAMVKDMQVTGAEMLQASGAKDIQLFSVPSLPGEGIHEMGSARMGNDPKTSVLNAHNQAHDIANLFVTDGSFMVSSACQNPSLTYMAMTARACDYAVNQMKNGEL</sequence>
<proteinExistence type="inferred from homology"/>
<dbReference type="Proteomes" id="UP001596091">
    <property type="component" value="Unassembled WGS sequence"/>
</dbReference>
<evidence type="ECO:0000313" key="9">
    <source>
        <dbReference type="Proteomes" id="UP001596091"/>
    </source>
</evidence>
<dbReference type="SUPFAM" id="SSF51905">
    <property type="entry name" value="FAD/NAD(P)-binding domain"/>
    <property type="match status" value="1"/>
</dbReference>
<keyword evidence="4" id="KW-0274">FAD</keyword>
<keyword evidence="5" id="KW-0560">Oxidoreductase</keyword>
<name>A0ABW1EG80_9BACT</name>
<reference evidence="9" key="1">
    <citation type="journal article" date="2019" name="Int. J. Syst. Evol. Microbiol.">
        <title>The Global Catalogue of Microorganisms (GCM) 10K type strain sequencing project: providing services to taxonomists for standard genome sequencing and annotation.</title>
        <authorList>
            <consortium name="The Broad Institute Genomics Platform"/>
            <consortium name="The Broad Institute Genome Sequencing Center for Infectious Disease"/>
            <person name="Wu L."/>
            <person name="Ma J."/>
        </authorList>
    </citation>
    <scope>NUCLEOTIDE SEQUENCE [LARGE SCALE GENOMIC DNA]</scope>
    <source>
        <strain evidence="9">JCM 4087</strain>
    </source>
</reference>